<dbReference type="RefSeq" id="WP_202994668.1">
    <property type="nucleotide sequence ID" value="NZ_JAENHO010000008.1"/>
</dbReference>
<dbReference type="EMBL" id="JAENHO010000008">
    <property type="protein sequence ID" value="MBL7258022.1"/>
    <property type="molecule type" value="Genomic_DNA"/>
</dbReference>
<reference evidence="1 2" key="1">
    <citation type="submission" date="2021-01" db="EMBL/GenBank/DDBJ databases">
        <title>Actinoplanes sp. nov. LDG1-01 isolated from lichen.</title>
        <authorList>
            <person name="Saeng-In P."/>
            <person name="Phongsopitanun W."/>
            <person name="Kanchanasin P."/>
            <person name="Yuki M."/>
            <person name="Kudo T."/>
            <person name="Ohkuma M."/>
            <person name="Tanasupawat S."/>
        </authorList>
    </citation>
    <scope>NUCLEOTIDE SEQUENCE [LARGE SCALE GENOMIC DNA]</scope>
    <source>
        <strain evidence="1 2">LDG1-01</strain>
    </source>
</reference>
<dbReference type="InterPro" id="IPR019294">
    <property type="entry name" value="Translation_reg_Com"/>
</dbReference>
<protein>
    <submittedName>
        <fullName evidence="1">Com family DNA-binding transcriptional regulator</fullName>
    </submittedName>
</protein>
<gene>
    <name evidence="1" type="ORF">JKJ07_27320</name>
</gene>
<keyword evidence="1" id="KW-0238">DNA-binding</keyword>
<comment type="caution">
    <text evidence="1">The sequence shown here is derived from an EMBL/GenBank/DDBJ whole genome shotgun (WGS) entry which is preliminary data.</text>
</comment>
<organism evidence="1 2">
    <name type="scientific">Paractinoplanes lichenicola</name>
    <dbReference type="NCBI Taxonomy" id="2802976"/>
    <lineage>
        <taxon>Bacteria</taxon>
        <taxon>Bacillati</taxon>
        <taxon>Actinomycetota</taxon>
        <taxon>Actinomycetes</taxon>
        <taxon>Micromonosporales</taxon>
        <taxon>Micromonosporaceae</taxon>
        <taxon>Paractinoplanes</taxon>
    </lineage>
</organism>
<dbReference type="Pfam" id="PF10122">
    <property type="entry name" value="Zn_ribbon_Com"/>
    <property type="match status" value="1"/>
</dbReference>
<evidence type="ECO:0000313" key="1">
    <source>
        <dbReference type="EMBL" id="MBL7258022.1"/>
    </source>
</evidence>
<evidence type="ECO:0000313" key="2">
    <source>
        <dbReference type="Proteomes" id="UP000598996"/>
    </source>
</evidence>
<dbReference type="Proteomes" id="UP000598996">
    <property type="component" value="Unassembled WGS sequence"/>
</dbReference>
<accession>A0ABS1VU61</accession>
<sequence>MDQEAMFVSMVCSTHREPMVLKFQRNGADFIAVGASKQRAGSVIPPGDGGPTTGSFGTTPDYPGCAYCGSDGFVRCGRCHELSCHDTSWEVFNCPRCGNSGPVRGHIDSISGMGAS</sequence>
<keyword evidence="2" id="KW-1185">Reference proteome</keyword>
<name>A0ABS1VU61_9ACTN</name>
<dbReference type="GO" id="GO:0003677">
    <property type="term" value="F:DNA binding"/>
    <property type="evidence" value="ECO:0007669"/>
    <property type="project" value="UniProtKB-KW"/>
</dbReference>
<proteinExistence type="predicted"/>